<feature type="region of interest" description="Disordered" evidence="1">
    <location>
        <begin position="51"/>
        <end position="112"/>
    </location>
</feature>
<evidence type="ECO:0000313" key="3">
    <source>
        <dbReference type="Proteomes" id="UP001465153"/>
    </source>
</evidence>
<dbReference type="Proteomes" id="UP001465153">
    <property type="component" value="Unassembled WGS sequence"/>
</dbReference>
<sequence length="188" mass="20859">METPLRLEIQFDNDNLDANARLMSAILCDASAWPGVERVIRRKDLILRKRSAIDPPLPSPAPLPTKDQPQSATEVDDDEGSIWQNLKQQGDDDLCSAASGEDGEANTLTRGGDDEEDSIWIKLLPDSLKKVLSIFGDYVKASNTKSPVKLKIDGREVEFSSKQEMTPELLESYVKILSKESDTKKVSQ</sequence>
<dbReference type="RefSeq" id="WP_353301538.1">
    <property type="nucleotide sequence ID" value="NZ_BAABWN010000001.1"/>
</dbReference>
<accession>A0ABQ0A4V5</accession>
<comment type="caution">
    <text evidence="2">The sequence shown here is derived from an EMBL/GenBank/DDBJ whole genome shotgun (WGS) entry which is preliminary data.</text>
</comment>
<organism evidence="2 3">
    <name type="scientific">Sessilibacter corallicola</name>
    <dbReference type="NCBI Taxonomy" id="2904075"/>
    <lineage>
        <taxon>Bacteria</taxon>
        <taxon>Pseudomonadati</taxon>
        <taxon>Pseudomonadota</taxon>
        <taxon>Gammaproteobacteria</taxon>
        <taxon>Cellvibrionales</taxon>
        <taxon>Cellvibrionaceae</taxon>
        <taxon>Sessilibacter</taxon>
    </lineage>
</organism>
<name>A0ABQ0A4V5_9GAMM</name>
<keyword evidence="3" id="KW-1185">Reference proteome</keyword>
<proteinExistence type="predicted"/>
<evidence type="ECO:0000313" key="2">
    <source>
        <dbReference type="EMBL" id="GAA6166661.1"/>
    </source>
</evidence>
<dbReference type="EMBL" id="BAABWN010000001">
    <property type="protein sequence ID" value="GAA6166661.1"/>
    <property type="molecule type" value="Genomic_DNA"/>
</dbReference>
<reference evidence="2 3" key="1">
    <citation type="submission" date="2024-04" db="EMBL/GenBank/DDBJ databases">
        <title>Draft genome sequence of Sessilibacter corallicola NBRC 116591.</title>
        <authorList>
            <person name="Miyakawa T."/>
            <person name="Kusuya Y."/>
            <person name="Miura T."/>
        </authorList>
    </citation>
    <scope>NUCLEOTIDE SEQUENCE [LARGE SCALE GENOMIC DNA]</scope>
    <source>
        <strain evidence="2 3">KU-00831-HH</strain>
    </source>
</reference>
<evidence type="ECO:0000256" key="1">
    <source>
        <dbReference type="SAM" id="MobiDB-lite"/>
    </source>
</evidence>
<protein>
    <submittedName>
        <fullName evidence="2">Uncharacterized protein</fullName>
    </submittedName>
</protein>
<gene>
    <name evidence="2" type="ORF">NBRC116591_04710</name>
</gene>